<dbReference type="EMBL" id="AKPJ01000001">
    <property type="protein sequence ID" value="EJC00219.1"/>
    <property type="molecule type" value="Genomic_DNA"/>
</dbReference>
<gene>
    <name evidence="1" type="ORF">HPHPP2_0932</name>
</gene>
<dbReference type="PATRIC" id="fig|992073.3.peg.915"/>
<protein>
    <submittedName>
        <fullName evidence="1">Uncharacterized protein</fullName>
    </submittedName>
</protein>
<proteinExistence type="predicted"/>
<reference evidence="1 2" key="1">
    <citation type="journal article" date="2013" name="Pathog. Dis.">
        <title>Genome sequences of 65 Helicobacter pylori strains isolated from asymptomatic individuals and patients with gastric cancer, peptic ulcer disease, or gastritis.</title>
        <authorList>
            <person name="Blanchard T.G."/>
            <person name="Czinn S.J."/>
            <person name="Correa P."/>
            <person name="Nakazawa T."/>
            <person name="Keelan M."/>
            <person name="Morningstar L."/>
            <person name="Santana-Cruz I."/>
            <person name="Maroo A."/>
            <person name="McCracken C."/>
            <person name="Shefchek K."/>
            <person name="Daugherty S."/>
            <person name="Song Y."/>
            <person name="Fraser C.M."/>
            <person name="Fricke W.F."/>
        </authorList>
    </citation>
    <scope>NUCLEOTIDE SEQUENCE [LARGE SCALE GENOMIC DNA]</scope>
    <source>
        <strain evidence="1 2">Hp P-2</strain>
    </source>
</reference>
<organism evidence="1 2">
    <name type="scientific">Helicobacter pylori Hp P-2</name>
    <dbReference type="NCBI Taxonomy" id="992073"/>
    <lineage>
        <taxon>Bacteria</taxon>
        <taxon>Pseudomonadati</taxon>
        <taxon>Campylobacterota</taxon>
        <taxon>Epsilonproteobacteria</taxon>
        <taxon>Campylobacterales</taxon>
        <taxon>Helicobacteraceae</taxon>
        <taxon>Helicobacter</taxon>
    </lineage>
</organism>
<name>J0EMS3_HELPX</name>
<evidence type="ECO:0000313" key="2">
    <source>
        <dbReference type="Proteomes" id="UP000004326"/>
    </source>
</evidence>
<dbReference type="AlphaFoldDB" id="J0EMS3"/>
<comment type="caution">
    <text evidence="1">The sequence shown here is derived from an EMBL/GenBank/DDBJ whole genome shotgun (WGS) entry which is preliminary data.</text>
</comment>
<accession>J0EMS3</accession>
<dbReference type="Proteomes" id="UP000004326">
    <property type="component" value="Unassembled WGS sequence"/>
</dbReference>
<sequence length="41" mass="4610">MGIDNKIRKSLHAQAVILKSVIKGYGEHGFKITPYPFKNLP</sequence>
<evidence type="ECO:0000313" key="1">
    <source>
        <dbReference type="EMBL" id="EJC00219.1"/>
    </source>
</evidence>